<dbReference type="GO" id="GO:0003727">
    <property type="term" value="F:single-stranded RNA binding"/>
    <property type="evidence" value="ECO:0007669"/>
    <property type="project" value="TreeGrafter"/>
</dbReference>
<evidence type="ECO:0000313" key="4">
    <source>
        <dbReference type="Proteomes" id="UP000708208"/>
    </source>
</evidence>
<dbReference type="InterPro" id="IPR002562">
    <property type="entry name" value="3'-5'_exonuclease_dom"/>
</dbReference>
<feature type="region of interest" description="Disordered" evidence="1">
    <location>
        <begin position="313"/>
        <end position="344"/>
    </location>
</feature>
<dbReference type="SMART" id="SM00474">
    <property type="entry name" value="35EXOc"/>
    <property type="match status" value="1"/>
</dbReference>
<evidence type="ECO:0000256" key="1">
    <source>
        <dbReference type="SAM" id="MobiDB-lite"/>
    </source>
</evidence>
<dbReference type="Pfam" id="PF01612">
    <property type="entry name" value="DNA_pol_A_exo1"/>
    <property type="match status" value="1"/>
</dbReference>
<dbReference type="InterPro" id="IPR002121">
    <property type="entry name" value="HRDC_dom"/>
</dbReference>
<dbReference type="AlphaFoldDB" id="A0A8J2LBR2"/>
<dbReference type="GO" id="GO:0071044">
    <property type="term" value="P:histone mRNA catabolic process"/>
    <property type="evidence" value="ECO:0007669"/>
    <property type="project" value="TreeGrafter"/>
</dbReference>
<accession>A0A8J2LBR2</accession>
<name>A0A8J2LBR2_9HEXA</name>
<dbReference type="GO" id="GO:0071036">
    <property type="term" value="P:nuclear polyadenylation-dependent snoRNA catabolic process"/>
    <property type="evidence" value="ECO:0007669"/>
    <property type="project" value="TreeGrafter"/>
</dbReference>
<feature type="compositionally biased region" description="Basic residues" evidence="1">
    <location>
        <begin position="318"/>
        <end position="333"/>
    </location>
</feature>
<dbReference type="GO" id="GO:0071035">
    <property type="term" value="P:nuclear polyadenylation-dependent rRNA catabolic process"/>
    <property type="evidence" value="ECO:0007669"/>
    <property type="project" value="TreeGrafter"/>
</dbReference>
<dbReference type="GO" id="GO:0005730">
    <property type="term" value="C:nucleolus"/>
    <property type="evidence" value="ECO:0007669"/>
    <property type="project" value="TreeGrafter"/>
</dbReference>
<organism evidence="3 4">
    <name type="scientific">Allacma fusca</name>
    <dbReference type="NCBI Taxonomy" id="39272"/>
    <lineage>
        <taxon>Eukaryota</taxon>
        <taxon>Metazoa</taxon>
        <taxon>Ecdysozoa</taxon>
        <taxon>Arthropoda</taxon>
        <taxon>Hexapoda</taxon>
        <taxon>Collembola</taxon>
        <taxon>Symphypleona</taxon>
        <taxon>Sminthuridae</taxon>
        <taxon>Allacma</taxon>
    </lineage>
</organism>
<dbReference type="GO" id="GO:0071037">
    <property type="term" value="P:nuclear polyadenylation-dependent snRNA catabolic process"/>
    <property type="evidence" value="ECO:0007669"/>
    <property type="project" value="TreeGrafter"/>
</dbReference>
<reference evidence="3" key="1">
    <citation type="submission" date="2021-06" db="EMBL/GenBank/DDBJ databases">
        <authorList>
            <person name="Hodson N. C."/>
            <person name="Mongue J. A."/>
            <person name="Jaron S. K."/>
        </authorList>
    </citation>
    <scope>NUCLEOTIDE SEQUENCE</scope>
</reference>
<dbReference type="GO" id="GO:0071039">
    <property type="term" value="P:nuclear polyadenylation-dependent CUT catabolic process"/>
    <property type="evidence" value="ECO:0007669"/>
    <property type="project" value="TreeGrafter"/>
</dbReference>
<feature type="domain" description="HRDC" evidence="2">
    <location>
        <begin position="204"/>
        <end position="284"/>
    </location>
</feature>
<dbReference type="EMBL" id="CAJVCH010547836">
    <property type="protein sequence ID" value="CAG7828517.1"/>
    <property type="molecule type" value="Genomic_DNA"/>
</dbReference>
<dbReference type="OrthoDB" id="2250022at2759"/>
<keyword evidence="4" id="KW-1185">Reference proteome</keyword>
<sequence>MSTLWSELVISLDLEGHEDRCFYGMTALLQISTSSTDFLINPFSLCEEISTEFRDYLEDIEGLVIMHGSSNDLLWLLRDFQIKIGTLFDIQDYYYVETGRFQAGLVEVAHYYTQSDLKTTHKDICQVADWTNQPLHKDLVQYARQDARLLLEIFEVIKSKDPKGILVPTTLQESRKRMKVHYKPKTYPTCGSQLGALRKRPVLPSKNEILLFILWEWRRIISCEFDDGPEYVIPFQKLVQLAVKCPSNVNEIELILRPMAESTKRSISSLLCVIQDGQPYLDKMKMIPCDICKKIGHVAVLCYRKGSQQDVKDWMKSHPQHKRAQNRRRRLNKKGNERTRKQEALCKMPEQVRVPNSDPTPRYSLQDRTISFLNSVKILIA</sequence>
<feature type="compositionally biased region" description="Basic and acidic residues" evidence="1">
    <location>
        <begin position="334"/>
        <end position="344"/>
    </location>
</feature>
<dbReference type="PANTHER" id="PTHR12124:SF47">
    <property type="entry name" value="EXOSOME COMPONENT 10"/>
    <property type="match status" value="1"/>
</dbReference>
<dbReference type="GO" id="GO:0071040">
    <property type="term" value="P:nuclear polyadenylation-dependent antisense transcript catabolic process"/>
    <property type="evidence" value="ECO:0007669"/>
    <property type="project" value="TreeGrafter"/>
</dbReference>
<dbReference type="GO" id="GO:0071038">
    <property type="term" value="P:TRAMP-dependent tRNA surveillance pathway"/>
    <property type="evidence" value="ECO:0007669"/>
    <property type="project" value="TreeGrafter"/>
</dbReference>
<dbReference type="InterPro" id="IPR045092">
    <property type="entry name" value="Rrp6-like"/>
</dbReference>
<evidence type="ECO:0000313" key="3">
    <source>
        <dbReference type="EMBL" id="CAG7828517.1"/>
    </source>
</evidence>
<dbReference type="PANTHER" id="PTHR12124">
    <property type="entry name" value="POLYMYOSITIS/SCLERODERMA AUTOANTIGEN-RELATED"/>
    <property type="match status" value="1"/>
</dbReference>
<dbReference type="GO" id="GO:0000175">
    <property type="term" value="F:3'-5'-RNA exonuclease activity"/>
    <property type="evidence" value="ECO:0007669"/>
    <property type="project" value="InterPro"/>
</dbReference>
<dbReference type="PROSITE" id="PS50967">
    <property type="entry name" value="HRDC"/>
    <property type="match status" value="1"/>
</dbReference>
<dbReference type="GO" id="GO:0000467">
    <property type="term" value="P:exonucleolytic trimming to generate mature 3'-end of 5.8S rRNA from tricistronic rRNA transcript (SSU-rRNA, 5.8S rRNA, LSU-rRNA)"/>
    <property type="evidence" value="ECO:0007669"/>
    <property type="project" value="InterPro"/>
</dbReference>
<dbReference type="Proteomes" id="UP000708208">
    <property type="component" value="Unassembled WGS sequence"/>
</dbReference>
<evidence type="ECO:0000259" key="2">
    <source>
        <dbReference type="PROSITE" id="PS50967"/>
    </source>
</evidence>
<protein>
    <recommendedName>
        <fullName evidence="2">HRDC domain-containing protein</fullName>
    </recommendedName>
</protein>
<comment type="caution">
    <text evidence="3">The sequence shown here is derived from an EMBL/GenBank/DDBJ whole genome shotgun (WGS) entry which is preliminary data.</text>
</comment>
<gene>
    <name evidence="3" type="ORF">AFUS01_LOCUS38441</name>
</gene>
<dbReference type="GO" id="GO:0000176">
    <property type="term" value="C:nuclear exosome (RNase complex)"/>
    <property type="evidence" value="ECO:0007669"/>
    <property type="project" value="TreeGrafter"/>
</dbReference>
<proteinExistence type="predicted"/>
<dbReference type="GO" id="GO:0071051">
    <property type="term" value="P:poly(A)-dependent snoRNA 3'-end processing"/>
    <property type="evidence" value="ECO:0007669"/>
    <property type="project" value="TreeGrafter"/>
</dbReference>